<dbReference type="EMBL" id="QZFV01000091">
    <property type="protein sequence ID" value="RJQ83845.1"/>
    <property type="molecule type" value="Genomic_DNA"/>
</dbReference>
<reference evidence="4 5" key="1">
    <citation type="submission" date="2018-09" db="EMBL/GenBank/DDBJ databases">
        <title>YIM PH 21725 draft genome.</title>
        <authorList>
            <person name="Miao C."/>
        </authorList>
    </citation>
    <scope>NUCLEOTIDE SEQUENCE [LARGE SCALE GENOMIC DNA]</scope>
    <source>
        <strain evidence="5">YIM PH21725</strain>
    </source>
</reference>
<evidence type="ECO:0000313" key="4">
    <source>
        <dbReference type="EMBL" id="RJQ83845.1"/>
    </source>
</evidence>
<evidence type="ECO:0008006" key="6">
    <source>
        <dbReference type="Google" id="ProtNLM"/>
    </source>
</evidence>
<dbReference type="GO" id="GO:0031412">
    <property type="term" value="P:gas vesicle organization"/>
    <property type="evidence" value="ECO:0007669"/>
    <property type="project" value="InterPro"/>
</dbReference>
<evidence type="ECO:0000256" key="3">
    <source>
        <dbReference type="ARBA" id="ARBA00035643"/>
    </source>
</evidence>
<comment type="similarity">
    <text evidence="3">Belongs to the gas vesicle GvpF/GvpL family.</text>
</comment>
<organism evidence="4 5">
    <name type="scientific">Amycolatopsis panacis</name>
    <dbReference type="NCBI Taxonomy" id="2340917"/>
    <lineage>
        <taxon>Bacteria</taxon>
        <taxon>Bacillati</taxon>
        <taxon>Actinomycetota</taxon>
        <taxon>Actinomycetes</taxon>
        <taxon>Pseudonocardiales</taxon>
        <taxon>Pseudonocardiaceae</taxon>
        <taxon>Amycolatopsis</taxon>
    </lineage>
</organism>
<name>A0A419I223_9PSEU</name>
<comment type="subcellular location">
    <subcellularLocation>
        <location evidence="2">Gas vesicle</location>
    </subcellularLocation>
</comment>
<dbReference type="Proteomes" id="UP000285112">
    <property type="component" value="Unassembled WGS sequence"/>
</dbReference>
<evidence type="ECO:0000313" key="5">
    <source>
        <dbReference type="Proteomes" id="UP000285112"/>
    </source>
</evidence>
<accession>A0A419I223</accession>
<keyword evidence="5" id="KW-1185">Reference proteome</keyword>
<dbReference type="Pfam" id="PF06386">
    <property type="entry name" value="GvpL_GvpF"/>
    <property type="match status" value="1"/>
</dbReference>
<protein>
    <recommendedName>
        <fullName evidence="6">Gas vesicle protein GvpFL</fullName>
    </recommendedName>
</protein>
<sequence>MTECGLWLYAVTRRAEPGTVTGVAAETPRAIEAAGLTAVVGDVPLSVFGDAALHRNLEDLDWLAAVARAHDTVIGALVAQGPVVPVRLTTVYRDDDGVRAVLREREAEFTRVLDNVTGRTEWGVKVFLEQEPETGSTVANPAARGAGTAYLARRRAALTAQQQQERSAGEQASRVHTRLAELAVASRLNPPQNRTLAGEDARMILNAAYLVEDDKARSFTEAATRCDRDEETIRVQLTGPWPPYSFSSWEEP</sequence>
<keyword evidence="1" id="KW-0304">Gas vesicle</keyword>
<dbReference type="AlphaFoldDB" id="A0A419I223"/>
<gene>
    <name evidence="4" type="ORF">D5S19_18735</name>
</gene>
<dbReference type="InterPro" id="IPR009430">
    <property type="entry name" value="GvpL/GvpF"/>
</dbReference>
<dbReference type="PANTHER" id="PTHR36852:SF1">
    <property type="entry name" value="PROTEIN GVPL 2"/>
    <property type="match status" value="1"/>
</dbReference>
<dbReference type="OrthoDB" id="146444at2"/>
<dbReference type="PANTHER" id="PTHR36852">
    <property type="entry name" value="PROTEIN GVPL 2"/>
    <property type="match status" value="1"/>
</dbReference>
<dbReference type="GO" id="GO:0031411">
    <property type="term" value="C:gas vesicle"/>
    <property type="evidence" value="ECO:0007669"/>
    <property type="project" value="UniProtKB-SubCell"/>
</dbReference>
<evidence type="ECO:0000256" key="1">
    <source>
        <dbReference type="ARBA" id="ARBA00022987"/>
    </source>
</evidence>
<comment type="caution">
    <text evidence="4">The sequence shown here is derived from an EMBL/GenBank/DDBJ whole genome shotgun (WGS) entry which is preliminary data.</text>
</comment>
<proteinExistence type="inferred from homology"/>
<evidence type="ECO:0000256" key="2">
    <source>
        <dbReference type="ARBA" id="ARBA00035108"/>
    </source>
</evidence>